<reference evidence="1 2" key="2">
    <citation type="submission" date="2018-11" db="EMBL/GenBank/DDBJ databases">
        <authorList>
            <consortium name="Pathogen Informatics"/>
        </authorList>
    </citation>
    <scope>NUCLEOTIDE SEQUENCE [LARGE SCALE GENOMIC DNA]</scope>
    <source>
        <strain evidence="1 2">MHpl1</strain>
    </source>
</reference>
<reference evidence="3" key="1">
    <citation type="submission" date="2017-02" db="UniProtKB">
        <authorList>
            <consortium name="WormBaseParasite"/>
        </authorList>
    </citation>
    <scope>IDENTIFICATION</scope>
</reference>
<protein>
    <submittedName>
        <fullName evidence="3">C2H2-type domain-containing protein</fullName>
    </submittedName>
</protein>
<dbReference type="Proteomes" id="UP000268014">
    <property type="component" value="Unassembled WGS sequence"/>
</dbReference>
<sequence length="182" mass="20696">MSEQLFIDVDRLVFLAVIKVNIAKQTLKRSDLDVQQNEMIGYCMKFPCSITCCFQQHLSRSHHELDFIDATGGFARSVNTPPSPALQRRKSETELIVQNPSAFSLADNHRKPSRQDSDDRPVLRRRRYTRKQRKSVTIDPETSLILAAGAHSSSSDEELQVKNVSRALVVPIILFCYFCSLL</sequence>
<dbReference type="WBParaSite" id="HPLM_0000102001-mRNA-1">
    <property type="protein sequence ID" value="HPLM_0000102001-mRNA-1"/>
    <property type="gene ID" value="HPLM_0000102001"/>
</dbReference>
<evidence type="ECO:0000313" key="1">
    <source>
        <dbReference type="EMBL" id="VDO07498.1"/>
    </source>
</evidence>
<evidence type="ECO:0000313" key="2">
    <source>
        <dbReference type="Proteomes" id="UP000268014"/>
    </source>
</evidence>
<evidence type="ECO:0000313" key="3">
    <source>
        <dbReference type="WBParaSite" id="HPLM_0000102001-mRNA-1"/>
    </source>
</evidence>
<accession>A0A0N4VUQ3</accession>
<keyword evidence="2" id="KW-1185">Reference proteome</keyword>
<dbReference type="AlphaFoldDB" id="A0A0N4VUQ3"/>
<dbReference type="OrthoDB" id="5876728at2759"/>
<dbReference type="STRING" id="6290.A0A0N4VUQ3"/>
<name>A0A0N4VUQ3_HAEPC</name>
<organism evidence="3">
    <name type="scientific">Haemonchus placei</name>
    <name type="common">Barber's pole worm</name>
    <dbReference type="NCBI Taxonomy" id="6290"/>
    <lineage>
        <taxon>Eukaryota</taxon>
        <taxon>Metazoa</taxon>
        <taxon>Ecdysozoa</taxon>
        <taxon>Nematoda</taxon>
        <taxon>Chromadorea</taxon>
        <taxon>Rhabditida</taxon>
        <taxon>Rhabditina</taxon>
        <taxon>Rhabditomorpha</taxon>
        <taxon>Strongyloidea</taxon>
        <taxon>Trichostrongylidae</taxon>
        <taxon>Haemonchus</taxon>
    </lineage>
</organism>
<gene>
    <name evidence="1" type="ORF">HPLM_LOCUS1021</name>
</gene>
<dbReference type="EMBL" id="UZAF01001130">
    <property type="protein sequence ID" value="VDO07498.1"/>
    <property type="molecule type" value="Genomic_DNA"/>
</dbReference>
<proteinExistence type="predicted"/>